<keyword evidence="3 6" id="KW-0812">Transmembrane</keyword>
<protein>
    <submittedName>
        <fullName evidence="7">Uncharacterized protein</fullName>
    </submittedName>
</protein>
<accession>A0A016S2G8</accession>
<comment type="similarity">
    <text evidence="2">Belongs to the RNase K family.</text>
</comment>
<comment type="subcellular location">
    <subcellularLocation>
        <location evidence="1">Membrane</location>
        <topology evidence="1">Multi-pass membrane protein</topology>
    </subcellularLocation>
</comment>
<evidence type="ECO:0000256" key="6">
    <source>
        <dbReference type="SAM" id="Phobius"/>
    </source>
</evidence>
<keyword evidence="4 6" id="KW-1133">Transmembrane helix</keyword>
<comment type="caution">
    <text evidence="7">The sequence shown here is derived from an EMBL/GenBank/DDBJ whole genome shotgun (WGS) entry which is preliminary data.</text>
</comment>
<dbReference type="InterPro" id="IPR026770">
    <property type="entry name" value="RNase_K"/>
</dbReference>
<evidence type="ECO:0000313" key="8">
    <source>
        <dbReference type="Proteomes" id="UP000024635"/>
    </source>
</evidence>
<organism evidence="7 8">
    <name type="scientific">Ancylostoma ceylanicum</name>
    <dbReference type="NCBI Taxonomy" id="53326"/>
    <lineage>
        <taxon>Eukaryota</taxon>
        <taxon>Metazoa</taxon>
        <taxon>Ecdysozoa</taxon>
        <taxon>Nematoda</taxon>
        <taxon>Chromadorea</taxon>
        <taxon>Rhabditida</taxon>
        <taxon>Rhabditina</taxon>
        <taxon>Rhabditomorpha</taxon>
        <taxon>Strongyloidea</taxon>
        <taxon>Ancylostomatidae</taxon>
        <taxon>Ancylostomatinae</taxon>
        <taxon>Ancylostoma</taxon>
    </lineage>
</organism>
<sequence>MPGSVLITSSELAKEVMACGLKCMAFLIFMSVWGIIFLSILGGLYYNQSVGLFENLPKEDMAACSIKDWDCRKKHLVDLYHQNAYNCWIAAAGYVVIGLLACFRICCLRSRG</sequence>
<dbReference type="PANTHER" id="PTHR31733">
    <property type="entry name" value="RIBONUCLEASE KAPPA"/>
    <property type="match status" value="1"/>
</dbReference>
<proteinExistence type="inferred from homology"/>
<evidence type="ECO:0000256" key="2">
    <source>
        <dbReference type="ARBA" id="ARBA00008458"/>
    </source>
</evidence>
<dbReference type="EMBL" id="JARK01001645">
    <property type="protein sequence ID" value="EYB84838.1"/>
    <property type="molecule type" value="Genomic_DNA"/>
</dbReference>
<dbReference type="AlphaFoldDB" id="A0A016S2G8"/>
<evidence type="ECO:0000313" key="7">
    <source>
        <dbReference type="EMBL" id="EYB84838.1"/>
    </source>
</evidence>
<gene>
    <name evidence="7" type="primary">Acey_s0309.g2078</name>
    <name evidence="7" type="synonym">Acey-C46G7.1</name>
    <name evidence="7" type="ORF">Y032_0309g2078</name>
</gene>
<name>A0A016S2G8_9BILA</name>
<reference evidence="8" key="1">
    <citation type="journal article" date="2015" name="Nat. Genet.">
        <title>The genome and transcriptome of the zoonotic hookworm Ancylostoma ceylanicum identify infection-specific gene families.</title>
        <authorList>
            <person name="Schwarz E.M."/>
            <person name="Hu Y."/>
            <person name="Antoshechkin I."/>
            <person name="Miller M.M."/>
            <person name="Sternberg P.W."/>
            <person name="Aroian R.V."/>
        </authorList>
    </citation>
    <scope>NUCLEOTIDE SEQUENCE</scope>
    <source>
        <strain evidence="8">HY135</strain>
    </source>
</reference>
<keyword evidence="8" id="KW-1185">Reference proteome</keyword>
<keyword evidence="5 6" id="KW-0472">Membrane</keyword>
<dbReference type="GO" id="GO:0016020">
    <property type="term" value="C:membrane"/>
    <property type="evidence" value="ECO:0007669"/>
    <property type="project" value="UniProtKB-SubCell"/>
</dbReference>
<feature type="transmembrane region" description="Helical" evidence="6">
    <location>
        <begin position="88"/>
        <end position="107"/>
    </location>
</feature>
<dbReference type="OrthoDB" id="67317at2759"/>
<dbReference type="STRING" id="53326.A0A016S2G8"/>
<feature type="transmembrane region" description="Helical" evidence="6">
    <location>
        <begin position="24"/>
        <end position="46"/>
    </location>
</feature>
<evidence type="ECO:0000256" key="3">
    <source>
        <dbReference type="ARBA" id="ARBA00022692"/>
    </source>
</evidence>
<evidence type="ECO:0000256" key="1">
    <source>
        <dbReference type="ARBA" id="ARBA00004141"/>
    </source>
</evidence>
<dbReference type="GO" id="GO:0004521">
    <property type="term" value="F:RNA endonuclease activity"/>
    <property type="evidence" value="ECO:0007669"/>
    <property type="project" value="InterPro"/>
</dbReference>
<evidence type="ECO:0000256" key="5">
    <source>
        <dbReference type="ARBA" id="ARBA00023136"/>
    </source>
</evidence>
<dbReference type="Proteomes" id="UP000024635">
    <property type="component" value="Unassembled WGS sequence"/>
</dbReference>
<evidence type="ECO:0000256" key="4">
    <source>
        <dbReference type="ARBA" id="ARBA00022989"/>
    </source>
</evidence>